<dbReference type="InterPro" id="IPR007372">
    <property type="entry name" value="Lipid/polyisoprenoid-bd_YceI"/>
</dbReference>
<organism evidence="3 4">
    <name type="scientific">Paenibacillus agricola</name>
    <dbReference type="NCBI Taxonomy" id="2716264"/>
    <lineage>
        <taxon>Bacteria</taxon>
        <taxon>Bacillati</taxon>
        <taxon>Bacillota</taxon>
        <taxon>Bacilli</taxon>
        <taxon>Bacillales</taxon>
        <taxon>Paenibacillaceae</taxon>
        <taxon>Paenibacillus</taxon>
    </lineage>
</organism>
<feature type="domain" description="Lipid/polyisoprenoid-binding YceI-like" evidence="2">
    <location>
        <begin position="5"/>
        <end position="175"/>
    </location>
</feature>
<comment type="caution">
    <text evidence="3">The sequence shown here is derived from an EMBL/GenBank/DDBJ whole genome shotgun (WGS) entry which is preliminary data.</text>
</comment>
<dbReference type="Gene3D" id="2.40.128.110">
    <property type="entry name" value="Lipid/polyisoprenoid-binding, YceI-like"/>
    <property type="match status" value="1"/>
</dbReference>
<evidence type="ECO:0000313" key="3">
    <source>
        <dbReference type="EMBL" id="NHN31524.1"/>
    </source>
</evidence>
<dbReference type="PANTHER" id="PTHR34406:SF1">
    <property type="entry name" value="PROTEIN YCEI"/>
    <property type="match status" value="1"/>
</dbReference>
<dbReference type="PANTHER" id="PTHR34406">
    <property type="entry name" value="PROTEIN YCEI"/>
    <property type="match status" value="1"/>
</dbReference>
<keyword evidence="4" id="KW-1185">Reference proteome</keyword>
<protein>
    <submittedName>
        <fullName evidence="3">YceI family protein</fullName>
    </submittedName>
</protein>
<name>A0ABX0JBH5_9BACL</name>
<evidence type="ECO:0000256" key="1">
    <source>
        <dbReference type="ARBA" id="ARBA00008812"/>
    </source>
</evidence>
<reference evidence="3" key="1">
    <citation type="submission" date="2020-03" db="EMBL/GenBank/DDBJ databases">
        <title>Draft sequencing of Paenibacilllus sp. S3N08.</title>
        <authorList>
            <person name="Kim D.-U."/>
        </authorList>
    </citation>
    <scope>NUCLEOTIDE SEQUENCE</scope>
    <source>
        <strain evidence="3">S3N08</strain>
    </source>
</reference>
<dbReference type="RefSeq" id="WP_166151624.1">
    <property type="nucleotide sequence ID" value="NZ_JAAOIW010000005.1"/>
</dbReference>
<dbReference type="InterPro" id="IPR036761">
    <property type="entry name" value="TTHA0802/YceI-like_sf"/>
</dbReference>
<dbReference type="SMART" id="SM00867">
    <property type="entry name" value="YceI"/>
    <property type="match status" value="1"/>
</dbReference>
<comment type="similarity">
    <text evidence="1">Belongs to the UPF0312 family.</text>
</comment>
<dbReference type="EMBL" id="JAAOIW010000005">
    <property type="protein sequence ID" value="NHN31524.1"/>
    <property type="molecule type" value="Genomic_DNA"/>
</dbReference>
<evidence type="ECO:0000259" key="2">
    <source>
        <dbReference type="SMART" id="SM00867"/>
    </source>
</evidence>
<evidence type="ECO:0000313" key="4">
    <source>
        <dbReference type="Proteomes" id="UP001165962"/>
    </source>
</evidence>
<accession>A0ABX0JBH5</accession>
<dbReference type="Proteomes" id="UP001165962">
    <property type="component" value="Unassembled WGS sequence"/>
</dbReference>
<gene>
    <name evidence="3" type="ORF">G9U52_16960</name>
</gene>
<dbReference type="SUPFAM" id="SSF101874">
    <property type="entry name" value="YceI-like"/>
    <property type="match status" value="1"/>
</dbReference>
<dbReference type="Pfam" id="PF04264">
    <property type="entry name" value="YceI"/>
    <property type="match status" value="1"/>
</dbReference>
<sequence length="178" mass="20065">MGIVNWQVDPDHSSIEFSVPHLMISRIKGLFEHFQANISFDPNDLTTLLIQASIDSNSITTHQPQRDEHLKSDEFLDVAKYPDITFQSISCAPVGERQYELTGNLTLHGITKIITFHTAFGGLNEDPRGRERAGFHSTACIDRKEFGLIFKNSPLEVGRVIVGNELRIELYIEAIKLT</sequence>
<proteinExistence type="inferred from homology"/>